<proteinExistence type="predicted"/>
<comment type="caution">
    <text evidence="1">The sequence shown here is derived from an EMBL/GenBank/DDBJ whole genome shotgun (WGS) entry which is preliminary data.</text>
</comment>
<dbReference type="AlphaFoldDB" id="A0A644YF08"/>
<protein>
    <submittedName>
        <fullName evidence="1">Uncharacterized protein</fullName>
    </submittedName>
</protein>
<sequence length="60" mass="6699">MPGPREENRKNEIDRALLAGYGSDPIATMENYRQAGIAEVPVPVVEAVDKLRDFSIEQKL</sequence>
<accession>A0A644YF08</accession>
<dbReference type="EMBL" id="VSSQ01004861">
    <property type="protein sequence ID" value="MPM26919.1"/>
    <property type="molecule type" value="Genomic_DNA"/>
</dbReference>
<gene>
    <name evidence="1" type="ORF">SDC9_73424</name>
</gene>
<evidence type="ECO:0000313" key="1">
    <source>
        <dbReference type="EMBL" id="MPM26919.1"/>
    </source>
</evidence>
<reference evidence="1" key="1">
    <citation type="submission" date="2019-08" db="EMBL/GenBank/DDBJ databases">
        <authorList>
            <person name="Kucharzyk K."/>
            <person name="Murdoch R.W."/>
            <person name="Higgins S."/>
            <person name="Loffler F."/>
        </authorList>
    </citation>
    <scope>NUCLEOTIDE SEQUENCE</scope>
</reference>
<organism evidence="1">
    <name type="scientific">bioreactor metagenome</name>
    <dbReference type="NCBI Taxonomy" id="1076179"/>
    <lineage>
        <taxon>unclassified sequences</taxon>
        <taxon>metagenomes</taxon>
        <taxon>ecological metagenomes</taxon>
    </lineage>
</organism>
<name>A0A644YF08_9ZZZZ</name>